<evidence type="ECO:0000313" key="3">
    <source>
        <dbReference type="Proteomes" id="UP000002482"/>
    </source>
</evidence>
<accession>F0Q968</accession>
<evidence type="ECO:0000256" key="1">
    <source>
        <dbReference type="SAM" id="MobiDB-lite"/>
    </source>
</evidence>
<feature type="region of interest" description="Disordered" evidence="1">
    <location>
        <begin position="1"/>
        <end position="23"/>
    </location>
</feature>
<reference evidence="2" key="1">
    <citation type="submission" date="2011-02" db="EMBL/GenBank/DDBJ databases">
        <title>Complete sequence of Acidovorax avenae subsp. avenae ATCC 19860.</title>
        <authorList>
            <consortium name="US DOE Joint Genome Institute"/>
            <person name="Lucas S."/>
            <person name="Copeland A."/>
            <person name="Lapidus A."/>
            <person name="Cheng J.-F."/>
            <person name="Goodwin L."/>
            <person name="Pitluck S."/>
            <person name="Chertkov O."/>
            <person name="Held B."/>
            <person name="Detter J.C."/>
            <person name="Han C."/>
            <person name="Tapia R."/>
            <person name="Land M."/>
            <person name="Hauser L."/>
            <person name="Kyrpides N."/>
            <person name="Ivanova N."/>
            <person name="Ovchinnikova G."/>
            <person name="Pagani I."/>
            <person name="Gordon S."/>
            <person name="Woyke T."/>
        </authorList>
    </citation>
    <scope>NUCLEOTIDE SEQUENCE</scope>
    <source>
        <strain evidence="2">ATCC 19860</strain>
    </source>
</reference>
<dbReference type="GeneID" id="34236114"/>
<dbReference type="RefSeq" id="WP_013595684.1">
    <property type="nucleotide sequence ID" value="NC_015138.1"/>
</dbReference>
<name>F0Q968_PARA1</name>
<dbReference type="AlphaFoldDB" id="F0Q968"/>
<sequence length="157" mass="15693">MPHTTRPTAAAPAAGRSAPAASPLSVQPGQKLLVCLPPGASLVVESGRLALRSGPVVWGQVVASQMDLGHMEAGQCREGLPGSAPEWMEVSNPGHATAHAVLLEPAPTLSPLGAMLRTGVAGLAGTARAARALLAAVAAWAGSRRRAAAGPHATTAR</sequence>
<gene>
    <name evidence="2" type="ordered locus">Acav_3296</name>
</gene>
<proteinExistence type="predicted"/>
<keyword evidence="3" id="KW-1185">Reference proteome</keyword>
<dbReference type="HOGENOM" id="CLU_1691653_0_0_4"/>
<evidence type="ECO:0000313" key="2">
    <source>
        <dbReference type="EMBL" id="ADX47198.1"/>
    </source>
</evidence>
<dbReference type="Proteomes" id="UP000002482">
    <property type="component" value="Chromosome"/>
</dbReference>
<protein>
    <submittedName>
        <fullName evidence="2">Uncharacterized protein</fullName>
    </submittedName>
</protein>
<dbReference type="KEGG" id="aaa:Acav_3296"/>
<dbReference type="EMBL" id="CP002521">
    <property type="protein sequence ID" value="ADX47198.1"/>
    <property type="molecule type" value="Genomic_DNA"/>
</dbReference>
<organism evidence="2 3">
    <name type="scientific">Paracidovorax avenae (strain ATCC 19860 / DSM 7227 / CCUG 15838 / JCM 20985 / LMG 2117 / NCPPB 1011)</name>
    <name type="common">Acidovorax avenae</name>
    <dbReference type="NCBI Taxonomy" id="643561"/>
    <lineage>
        <taxon>Bacteria</taxon>
        <taxon>Pseudomonadati</taxon>
        <taxon>Pseudomonadota</taxon>
        <taxon>Betaproteobacteria</taxon>
        <taxon>Burkholderiales</taxon>
        <taxon>Comamonadaceae</taxon>
        <taxon>Paracidovorax</taxon>
    </lineage>
</organism>